<evidence type="ECO:0000256" key="1">
    <source>
        <dbReference type="ARBA" id="ARBA00004514"/>
    </source>
</evidence>
<evidence type="ECO:0000313" key="10">
    <source>
        <dbReference type="EnsemblPlants" id="KEH15256"/>
    </source>
</evidence>
<dbReference type="SUPFAM" id="SSF56801">
    <property type="entry name" value="Acetyl-CoA synthetase-like"/>
    <property type="match status" value="1"/>
</dbReference>
<evidence type="ECO:0000259" key="8">
    <source>
        <dbReference type="Pfam" id="PF00501"/>
    </source>
</evidence>
<dbReference type="HOGENOM" id="CLU_000022_59_5_1"/>
<dbReference type="AlphaFoldDB" id="A0A072TDE0"/>
<keyword evidence="6" id="KW-0067">ATP-binding</keyword>
<keyword evidence="7" id="KW-0443">Lipid metabolism</keyword>
<dbReference type="Pfam" id="PF00501">
    <property type="entry name" value="AMP-binding"/>
    <property type="match status" value="1"/>
</dbReference>
<dbReference type="InterPro" id="IPR042099">
    <property type="entry name" value="ANL_N_sf"/>
</dbReference>
<dbReference type="Gene3D" id="3.40.50.12780">
    <property type="entry name" value="N-terminal domain of ligase-like"/>
    <property type="match status" value="1"/>
</dbReference>
<sequence>RGRAVRDLSREVMMSDLEYESARKEHAKLELGTTMMSRPLRVTDIIRRAETLFADVEIVSRVATGRIERTTYLAVAGEARRLAGALRTLGVLPGQRVATLMWNHASHLTTYYGVPAIDAVLHPVNVRLSAEEIAYIISQAGDEVMIVDHDLMPLFEEVEKFVRVPHVIVHHPEAGATVDGKHDWHTLLAAASPIEAWPSGPFDENRAVSVCYTSGTSGRPKGVVYSHRSTLLHGFAASATDNFNISGRDTLLPLTPLFHVNGWSLPYSAAMFGAKLVFSGPHAHGEDVLDLMTSERVTAAFGVPTVWADVLKAVQANPAQWKLEAGTRIYAGGAAPPIEMIRRFDAMNVYLQTGWGMTECSPIGSQTWIKRSYDDRPEDERVAVRTSNGIALPFVELRHADAAGEVLPWDGVSRGELQARGPWVTQ</sequence>
<evidence type="ECO:0000313" key="11">
    <source>
        <dbReference type="Proteomes" id="UP000002051"/>
    </source>
</evidence>
<feature type="domain" description="AMP-dependent synthetase/ligase" evidence="8">
    <location>
        <begin position="64"/>
        <end position="425"/>
    </location>
</feature>
<organism evidence="9 11">
    <name type="scientific">Medicago truncatula</name>
    <name type="common">Barrel medic</name>
    <name type="synonym">Medicago tribuloides</name>
    <dbReference type="NCBI Taxonomy" id="3880"/>
    <lineage>
        <taxon>Eukaryota</taxon>
        <taxon>Viridiplantae</taxon>
        <taxon>Streptophyta</taxon>
        <taxon>Embryophyta</taxon>
        <taxon>Tracheophyta</taxon>
        <taxon>Spermatophyta</taxon>
        <taxon>Magnoliopsida</taxon>
        <taxon>eudicotyledons</taxon>
        <taxon>Gunneridae</taxon>
        <taxon>Pentapetalae</taxon>
        <taxon>rosids</taxon>
        <taxon>fabids</taxon>
        <taxon>Fabales</taxon>
        <taxon>Fabaceae</taxon>
        <taxon>Papilionoideae</taxon>
        <taxon>50 kb inversion clade</taxon>
        <taxon>NPAAA clade</taxon>
        <taxon>Hologalegina</taxon>
        <taxon>IRL clade</taxon>
        <taxon>Trifolieae</taxon>
        <taxon>Medicago</taxon>
    </lineage>
</organism>
<accession>A0A072TDE0</accession>
<keyword evidence="3 9" id="KW-0436">Ligase</keyword>
<protein>
    <submittedName>
        <fullName evidence="9">AMP-dependent CoA ligase</fullName>
    </submittedName>
</protein>
<dbReference type="PANTHER" id="PTHR43859">
    <property type="entry name" value="ACYL-ACTIVATING ENZYME"/>
    <property type="match status" value="1"/>
</dbReference>
<dbReference type="PROSITE" id="PS00455">
    <property type="entry name" value="AMP_BINDING"/>
    <property type="match status" value="1"/>
</dbReference>
<dbReference type="GO" id="GO:0005524">
    <property type="term" value="F:ATP binding"/>
    <property type="evidence" value="ECO:0007669"/>
    <property type="project" value="UniProtKB-KW"/>
</dbReference>
<dbReference type="PANTHER" id="PTHR43859:SF4">
    <property type="entry name" value="BUTANOATE--COA LIGASE AAE1-RELATED"/>
    <property type="match status" value="1"/>
</dbReference>
<dbReference type="Proteomes" id="UP000002051">
    <property type="component" value="Unassembled WGS sequence"/>
</dbReference>
<name>A0A072TDE0_MEDTR</name>
<evidence type="ECO:0000256" key="2">
    <source>
        <dbReference type="ARBA" id="ARBA00006432"/>
    </source>
</evidence>
<evidence type="ECO:0000256" key="7">
    <source>
        <dbReference type="ARBA" id="ARBA00023098"/>
    </source>
</evidence>
<dbReference type="InterPro" id="IPR000873">
    <property type="entry name" value="AMP-dep_synth/lig_dom"/>
</dbReference>
<keyword evidence="11" id="KW-1185">Reference proteome</keyword>
<evidence type="ECO:0000256" key="4">
    <source>
        <dbReference type="ARBA" id="ARBA00022741"/>
    </source>
</evidence>
<comment type="subcellular location">
    <subcellularLocation>
        <location evidence="1">Cytoplasm</location>
        <location evidence="1">Cytosol</location>
    </subcellularLocation>
</comment>
<keyword evidence="4" id="KW-0547">Nucleotide-binding</keyword>
<dbReference type="GO" id="GO:0005829">
    <property type="term" value="C:cytosol"/>
    <property type="evidence" value="ECO:0007669"/>
    <property type="project" value="UniProtKB-SubCell"/>
</dbReference>
<evidence type="ECO:0000256" key="5">
    <source>
        <dbReference type="ARBA" id="ARBA00022832"/>
    </source>
</evidence>
<dbReference type="STRING" id="3880.A0A072TDE0"/>
<dbReference type="EnsemblPlants" id="KEH15256">
    <property type="protein sequence ID" value="KEH15256"/>
    <property type="gene ID" value="MTR_1586s0010"/>
</dbReference>
<evidence type="ECO:0000313" key="9">
    <source>
        <dbReference type="EMBL" id="KEH15256.1"/>
    </source>
</evidence>
<feature type="non-terminal residue" evidence="9">
    <location>
        <position position="1"/>
    </location>
</feature>
<evidence type="ECO:0000256" key="6">
    <source>
        <dbReference type="ARBA" id="ARBA00022840"/>
    </source>
</evidence>
<feature type="non-terminal residue" evidence="9">
    <location>
        <position position="426"/>
    </location>
</feature>
<comment type="similarity">
    <text evidence="2">Belongs to the ATP-dependent AMP-binding enzyme family.</text>
</comment>
<dbReference type="InterPro" id="IPR020845">
    <property type="entry name" value="AMP-binding_CS"/>
</dbReference>
<keyword evidence="5" id="KW-0276">Fatty acid metabolism</keyword>
<reference evidence="10" key="3">
    <citation type="submission" date="2015-06" db="UniProtKB">
        <authorList>
            <consortium name="EnsemblPlants"/>
        </authorList>
    </citation>
    <scope>IDENTIFICATION</scope>
    <source>
        <strain evidence="10">cv. Jemalong A17</strain>
    </source>
</reference>
<proteinExistence type="inferred from homology"/>
<dbReference type="GO" id="GO:0016874">
    <property type="term" value="F:ligase activity"/>
    <property type="evidence" value="ECO:0007669"/>
    <property type="project" value="UniProtKB-KW"/>
</dbReference>
<dbReference type="EMBL" id="KL404310">
    <property type="protein sequence ID" value="KEH15256.1"/>
    <property type="molecule type" value="Genomic_DNA"/>
</dbReference>
<dbReference type="GO" id="GO:0006631">
    <property type="term" value="P:fatty acid metabolic process"/>
    <property type="evidence" value="ECO:0007669"/>
    <property type="project" value="UniProtKB-KW"/>
</dbReference>
<reference evidence="9 11" key="2">
    <citation type="journal article" date="2014" name="BMC Genomics">
        <title>An improved genome release (version Mt4.0) for the model legume Medicago truncatula.</title>
        <authorList>
            <person name="Tang H."/>
            <person name="Krishnakumar V."/>
            <person name="Bidwell S."/>
            <person name="Rosen B."/>
            <person name="Chan A."/>
            <person name="Zhou S."/>
            <person name="Gentzbittel L."/>
            <person name="Childs K.L."/>
            <person name="Yandell M."/>
            <person name="Gundlach H."/>
            <person name="Mayer K.F."/>
            <person name="Schwartz D.C."/>
            <person name="Town C.D."/>
        </authorList>
    </citation>
    <scope>GENOME REANNOTATION</scope>
    <source>
        <strain evidence="9">A17</strain>
        <strain evidence="10 11">cv. Jemalong A17</strain>
    </source>
</reference>
<reference evidence="9 11" key="1">
    <citation type="journal article" date="2011" name="Nature">
        <title>The Medicago genome provides insight into the evolution of rhizobial symbioses.</title>
        <authorList>
            <person name="Young N.D."/>
            <person name="Debelle F."/>
            <person name="Oldroyd G.E."/>
            <person name="Geurts R."/>
            <person name="Cannon S.B."/>
            <person name="Udvardi M.K."/>
            <person name="Benedito V.A."/>
            <person name="Mayer K.F."/>
            <person name="Gouzy J."/>
            <person name="Schoof H."/>
            <person name="Van de Peer Y."/>
            <person name="Proost S."/>
            <person name="Cook D.R."/>
            <person name="Meyers B.C."/>
            <person name="Spannagl M."/>
            <person name="Cheung F."/>
            <person name="De Mita S."/>
            <person name="Krishnakumar V."/>
            <person name="Gundlach H."/>
            <person name="Zhou S."/>
            <person name="Mudge J."/>
            <person name="Bharti A.K."/>
            <person name="Murray J.D."/>
            <person name="Naoumkina M.A."/>
            <person name="Rosen B."/>
            <person name="Silverstein K.A."/>
            <person name="Tang H."/>
            <person name="Rombauts S."/>
            <person name="Zhao P.X."/>
            <person name="Zhou P."/>
            <person name="Barbe V."/>
            <person name="Bardou P."/>
            <person name="Bechner M."/>
            <person name="Bellec A."/>
            <person name="Berger A."/>
            <person name="Berges H."/>
            <person name="Bidwell S."/>
            <person name="Bisseling T."/>
            <person name="Choisne N."/>
            <person name="Couloux A."/>
            <person name="Denny R."/>
            <person name="Deshpande S."/>
            <person name="Dai X."/>
            <person name="Doyle J.J."/>
            <person name="Dudez A.M."/>
            <person name="Farmer A.D."/>
            <person name="Fouteau S."/>
            <person name="Franken C."/>
            <person name="Gibelin C."/>
            <person name="Gish J."/>
            <person name="Goldstein S."/>
            <person name="Gonzalez A.J."/>
            <person name="Green P.J."/>
            <person name="Hallab A."/>
            <person name="Hartog M."/>
            <person name="Hua A."/>
            <person name="Humphray S.J."/>
            <person name="Jeong D.H."/>
            <person name="Jing Y."/>
            <person name="Jocker A."/>
            <person name="Kenton S.M."/>
            <person name="Kim D.J."/>
            <person name="Klee K."/>
            <person name="Lai H."/>
            <person name="Lang C."/>
            <person name="Lin S."/>
            <person name="Macmil S.L."/>
            <person name="Magdelenat G."/>
            <person name="Matthews L."/>
            <person name="McCorrison J."/>
            <person name="Monaghan E.L."/>
            <person name="Mun J.H."/>
            <person name="Najar F.Z."/>
            <person name="Nicholson C."/>
            <person name="Noirot C."/>
            <person name="O'Bleness M."/>
            <person name="Paule C.R."/>
            <person name="Poulain J."/>
            <person name="Prion F."/>
            <person name="Qin B."/>
            <person name="Qu C."/>
            <person name="Retzel E.F."/>
            <person name="Riddle C."/>
            <person name="Sallet E."/>
            <person name="Samain S."/>
            <person name="Samson N."/>
            <person name="Sanders I."/>
            <person name="Saurat O."/>
            <person name="Scarpelli C."/>
            <person name="Schiex T."/>
            <person name="Segurens B."/>
            <person name="Severin A.J."/>
            <person name="Sherrier D.J."/>
            <person name="Shi R."/>
            <person name="Sims S."/>
            <person name="Singer S.R."/>
            <person name="Sinharoy S."/>
            <person name="Sterck L."/>
            <person name="Viollet A."/>
            <person name="Wang B.B."/>
            <person name="Wang K."/>
            <person name="Wang M."/>
            <person name="Wang X."/>
            <person name="Warfsmann J."/>
            <person name="Weissenbach J."/>
            <person name="White D.D."/>
            <person name="White J.D."/>
            <person name="Wiley G.B."/>
            <person name="Wincker P."/>
            <person name="Xing Y."/>
            <person name="Yang L."/>
            <person name="Yao Z."/>
            <person name="Ying F."/>
            <person name="Zhai J."/>
            <person name="Zhou L."/>
            <person name="Zuber A."/>
            <person name="Denarie J."/>
            <person name="Dixon R.A."/>
            <person name="May G.D."/>
            <person name="Schwartz D.C."/>
            <person name="Rogers J."/>
            <person name="Quetier F."/>
            <person name="Town C.D."/>
            <person name="Roe B.A."/>
        </authorList>
    </citation>
    <scope>NUCLEOTIDE SEQUENCE [LARGE SCALE GENOMIC DNA]</scope>
    <source>
        <strain evidence="9">A17</strain>
        <strain evidence="10 11">cv. Jemalong A17</strain>
    </source>
</reference>
<evidence type="ECO:0000256" key="3">
    <source>
        <dbReference type="ARBA" id="ARBA00022598"/>
    </source>
</evidence>
<gene>
    <name evidence="10" type="primary">25481738</name>
    <name evidence="9" type="ORF">MTR_1586s0010</name>
</gene>